<organism evidence="10 11">
    <name type="scientific">Sporolactobacillus shoreae</name>
    <dbReference type="NCBI Taxonomy" id="1465501"/>
    <lineage>
        <taxon>Bacteria</taxon>
        <taxon>Bacillati</taxon>
        <taxon>Bacillota</taxon>
        <taxon>Bacilli</taxon>
        <taxon>Bacillales</taxon>
        <taxon>Sporolactobacillaceae</taxon>
        <taxon>Sporolactobacillus</taxon>
    </lineage>
</organism>
<evidence type="ECO:0000256" key="7">
    <source>
        <dbReference type="ARBA" id="ARBA00023014"/>
    </source>
</evidence>
<feature type="domain" description="Nitrite/sulphite reductase 4Fe-4S" evidence="8">
    <location>
        <begin position="134"/>
        <end position="287"/>
    </location>
</feature>
<dbReference type="Gene3D" id="3.30.413.10">
    <property type="entry name" value="Sulfite Reductase Hemoprotein, domain 1"/>
    <property type="match status" value="2"/>
</dbReference>
<evidence type="ECO:0000259" key="8">
    <source>
        <dbReference type="Pfam" id="PF01077"/>
    </source>
</evidence>
<dbReference type="PANTHER" id="PTHR32439:SF0">
    <property type="entry name" value="FERREDOXIN--NITRITE REDUCTASE, CHLOROPLASTIC"/>
    <property type="match status" value="1"/>
</dbReference>
<dbReference type="GO" id="GO:0020037">
    <property type="term" value="F:heme binding"/>
    <property type="evidence" value="ECO:0007669"/>
    <property type="project" value="InterPro"/>
</dbReference>
<evidence type="ECO:0000256" key="2">
    <source>
        <dbReference type="ARBA" id="ARBA00022485"/>
    </source>
</evidence>
<dbReference type="InterPro" id="IPR006067">
    <property type="entry name" value="NO2/SO3_Rdtase_4Fe4S_dom"/>
</dbReference>
<dbReference type="InterPro" id="IPR051329">
    <property type="entry name" value="NIR_SIR_4Fe-4S"/>
</dbReference>
<dbReference type="InterPro" id="IPR036136">
    <property type="entry name" value="Nit/Sulf_reduc_fer-like_dom_sf"/>
</dbReference>
<accession>A0A4Z0GUI8</accession>
<dbReference type="InterPro" id="IPR045854">
    <property type="entry name" value="NO2/SO3_Rdtase_4Fe4S_sf"/>
</dbReference>
<dbReference type="EMBL" id="SRJD01000002">
    <property type="protein sequence ID" value="TGA99928.1"/>
    <property type="molecule type" value="Genomic_DNA"/>
</dbReference>
<feature type="domain" description="Nitrite/Sulfite reductase ferredoxin-like" evidence="9">
    <location>
        <begin position="312"/>
        <end position="375"/>
    </location>
</feature>
<dbReference type="OrthoDB" id="9803707at2"/>
<evidence type="ECO:0000256" key="1">
    <source>
        <dbReference type="ARBA" id="ARBA00010429"/>
    </source>
</evidence>
<name>A0A4Z0GUI8_9BACL</name>
<dbReference type="PANTHER" id="PTHR32439">
    <property type="entry name" value="FERREDOXIN--NITRITE REDUCTASE, CHLOROPLASTIC"/>
    <property type="match status" value="1"/>
</dbReference>
<sequence>MSYVKVWADHEQLNKNEINKLKKDGLSIFEDIPKYARDGFESIPKDQYMYFKYAGLTVQKPQDKGLFMMRVKIPTGILNAEQAEVLAEIGHDYGRDILDITTRQSIQYHWVPLEKLPEIFDLLKKVDLTTSEAEGDAPRNVVGNPLAGIDRDELFDTRPTVNEIYRFFQDNPDFSNLPRKYKISINANIYNAGHAEINDLAFTPASKVVDGKKVLGFHVKVGGGLAAKPYLAEQLNVFVAKDQVRNVASAVTTLYRDYGYRKSRARARLKYLVADWGIRKFEEKVLELTGPLPSAGKDETVGWNGGFFFGAHPQKQDGLNYVGISVPVGRISSGDFSKIAGLAKQYGSGELRTVNSQNLIIPNIPDRALNDLLAEDIFKKFPVHPTPFTGYAMACTGNEFCNLALTNTKDKMEEIAARLDREVDLDVPVRIYMVGCTNSCGQRHIADIGIQGLKLRTQKGELVDAYEIFVGGTLTGGGHFNERLKGRIAASLISDVLKDFLLYFKKEKEKGETFFTFKNRLGTEKLQTVLDDILKAATSERE</sequence>
<dbReference type="Proteomes" id="UP000298347">
    <property type="component" value="Unassembled WGS sequence"/>
</dbReference>
<gene>
    <name evidence="10" type="ORF">E4665_02990</name>
</gene>
<dbReference type="RefSeq" id="WP_135347323.1">
    <property type="nucleotide sequence ID" value="NZ_SRJD01000002.1"/>
</dbReference>
<evidence type="ECO:0000256" key="3">
    <source>
        <dbReference type="ARBA" id="ARBA00022617"/>
    </source>
</evidence>
<dbReference type="SUPFAM" id="SSF55124">
    <property type="entry name" value="Nitrite/Sulfite reductase N-terminal domain-like"/>
    <property type="match status" value="2"/>
</dbReference>
<keyword evidence="7" id="KW-0411">Iron-sulfur</keyword>
<dbReference type="Gene3D" id="3.90.480.20">
    <property type="match status" value="1"/>
</dbReference>
<dbReference type="SUPFAM" id="SSF56014">
    <property type="entry name" value="Nitrite and sulphite reductase 4Fe-4S domain-like"/>
    <property type="match status" value="2"/>
</dbReference>
<dbReference type="PRINTS" id="PR00397">
    <property type="entry name" value="SIROHAEM"/>
</dbReference>
<reference evidence="10 11" key="1">
    <citation type="journal article" date="2015" name="Int. J. Syst. Evol. Microbiol.">
        <title>Sporolactobacillus shoreae sp. nov. and Sporolactobacillus spathodeae sp. nov., two spore-forming lactic acid bacteria isolated from tree barks in Thailand.</title>
        <authorList>
            <person name="Thamacharoensuk T."/>
            <person name="Kitahara M."/>
            <person name="Ohkuma M."/>
            <person name="Thongchul N."/>
            <person name="Tanasupawat S."/>
        </authorList>
    </citation>
    <scope>NUCLEOTIDE SEQUENCE [LARGE SCALE GENOMIC DNA]</scope>
    <source>
        <strain evidence="10 11">BK92</strain>
    </source>
</reference>
<evidence type="ECO:0000259" key="9">
    <source>
        <dbReference type="Pfam" id="PF03460"/>
    </source>
</evidence>
<feature type="domain" description="Nitrite/sulphite reductase 4Fe-4S" evidence="8">
    <location>
        <begin position="393"/>
        <end position="531"/>
    </location>
</feature>
<evidence type="ECO:0000256" key="5">
    <source>
        <dbReference type="ARBA" id="ARBA00023002"/>
    </source>
</evidence>
<dbReference type="GO" id="GO:0016491">
    <property type="term" value="F:oxidoreductase activity"/>
    <property type="evidence" value="ECO:0007669"/>
    <property type="project" value="UniProtKB-KW"/>
</dbReference>
<evidence type="ECO:0000313" key="11">
    <source>
        <dbReference type="Proteomes" id="UP000298347"/>
    </source>
</evidence>
<comment type="similarity">
    <text evidence="1">Belongs to the nitrite and sulfite reductase 4Fe-4S domain family.</text>
</comment>
<dbReference type="PROSITE" id="PS00365">
    <property type="entry name" value="NIR_SIR"/>
    <property type="match status" value="1"/>
</dbReference>
<dbReference type="InterPro" id="IPR005117">
    <property type="entry name" value="NiRdtase/SiRdtase_haem-b_fer"/>
</dbReference>
<evidence type="ECO:0000313" key="10">
    <source>
        <dbReference type="EMBL" id="TGA99928.1"/>
    </source>
</evidence>
<dbReference type="InterPro" id="IPR006066">
    <property type="entry name" value="NO2/SO3_Rdtase_FeS/sirohaem_BS"/>
</dbReference>
<dbReference type="Pfam" id="PF03460">
    <property type="entry name" value="NIR_SIR_ferr"/>
    <property type="match status" value="2"/>
</dbReference>
<protein>
    <submittedName>
        <fullName evidence="10">Nitrite/sulfite reductase</fullName>
    </submittedName>
</protein>
<keyword evidence="6" id="KW-0408">Iron</keyword>
<keyword evidence="2" id="KW-0004">4Fe-4S</keyword>
<keyword evidence="3" id="KW-0349">Heme</keyword>
<dbReference type="GO" id="GO:0051539">
    <property type="term" value="F:4 iron, 4 sulfur cluster binding"/>
    <property type="evidence" value="ECO:0007669"/>
    <property type="project" value="UniProtKB-KW"/>
</dbReference>
<dbReference type="GO" id="GO:0046872">
    <property type="term" value="F:metal ion binding"/>
    <property type="evidence" value="ECO:0007669"/>
    <property type="project" value="UniProtKB-KW"/>
</dbReference>
<keyword evidence="11" id="KW-1185">Reference proteome</keyword>
<keyword evidence="5" id="KW-0560">Oxidoreductase</keyword>
<comment type="caution">
    <text evidence="10">The sequence shown here is derived from an EMBL/GenBank/DDBJ whole genome shotgun (WGS) entry which is preliminary data.</text>
</comment>
<keyword evidence="4" id="KW-0479">Metal-binding</keyword>
<dbReference type="Pfam" id="PF01077">
    <property type="entry name" value="NIR_SIR"/>
    <property type="match status" value="2"/>
</dbReference>
<proteinExistence type="inferred from homology"/>
<dbReference type="AlphaFoldDB" id="A0A4Z0GUI8"/>
<evidence type="ECO:0000256" key="4">
    <source>
        <dbReference type="ARBA" id="ARBA00022723"/>
    </source>
</evidence>
<feature type="domain" description="Nitrite/Sulfite reductase ferredoxin-like" evidence="9">
    <location>
        <begin position="60"/>
        <end position="125"/>
    </location>
</feature>
<evidence type="ECO:0000256" key="6">
    <source>
        <dbReference type="ARBA" id="ARBA00023004"/>
    </source>
</evidence>